<gene>
    <name evidence="2" type="ORF">GXN76_13705</name>
</gene>
<evidence type="ECO:0008006" key="4">
    <source>
        <dbReference type="Google" id="ProtNLM"/>
    </source>
</evidence>
<evidence type="ECO:0000256" key="1">
    <source>
        <dbReference type="SAM" id="MobiDB-lite"/>
    </source>
</evidence>
<reference evidence="2 3" key="1">
    <citation type="submission" date="2020-01" db="EMBL/GenBank/DDBJ databases">
        <authorList>
            <person name="Gulvik C.A."/>
            <person name="Batra D.G."/>
        </authorList>
    </citation>
    <scope>NUCLEOTIDE SEQUENCE [LARGE SCALE GENOMIC DNA]</scope>
    <source>
        <strain evidence="2 3">W9323</strain>
    </source>
</reference>
<accession>A0A7D4CHA7</accession>
<evidence type="ECO:0000313" key="2">
    <source>
        <dbReference type="EMBL" id="QKG85414.1"/>
    </source>
</evidence>
<dbReference type="RefSeq" id="WP_173224043.1">
    <property type="nucleotide sequence ID" value="NZ_CP048104.1"/>
</dbReference>
<proteinExistence type="predicted"/>
<keyword evidence="3" id="KW-1185">Reference proteome</keyword>
<evidence type="ECO:0000313" key="3">
    <source>
        <dbReference type="Proteomes" id="UP000503088"/>
    </source>
</evidence>
<dbReference type="AlphaFoldDB" id="A0A7D4CHA7"/>
<organism evidence="2 3">
    <name type="scientific">Kroppenstedtia pulmonis</name>
    <dbReference type="NCBI Taxonomy" id="1380685"/>
    <lineage>
        <taxon>Bacteria</taxon>
        <taxon>Bacillati</taxon>
        <taxon>Bacillota</taxon>
        <taxon>Bacilli</taxon>
        <taxon>Bacillales</taxon>
        <taxon>Thermoactinomycetaceae</taxon>
        <taxon>Kroppenstedtia</taxon>
    </lineage>
</organism>
<sequence length="48" mass="4832">MKNWIKTAVVTCCALGVLVAGSFITTKSEVSPSLAGGNAPHTGDPTLS</sequence>
<dbReference type="KEGG" id="kpul:GXN76_13705"/>
<dbReference type="EMBL" id="CP048104">
    <property type="protein sequence ID" value="QKG85414.1"/>
    <property type="molecule type" value="Genomic_DNA"/>
</dbReference>
<feature type="region of interest" description="Disordered" evidence="1">
    <location>
        <begin position="29"/>
        <end position="48"/>
    </location>
</feature>
<protein>
    <recommendedName>
        <fullName evidence="4">Phr family secreted Rap phosphatase inhibitor</fullName>
    </recommendedName>
</protein>
<dbReference type="Proteomes" id="UP000503088">
    <property type="component" value="Chromosome"/>
</dbReference>
<name>A0A7D4CHA7_9BACL</name>